<reference evidence="5" key="1">
    <citation type="submission" date="2016-05" db="EMBL/GenBank/DDBJ databases">
        <authorList>
            <person name="Lavstsen T."/>
            <person name="Jespersen J.S."/>
        </authorList>
    </citation>
    <scope>NUCLEOTIDE SEQUENCE</scope>
    <source>
        <tissue evidence="5">Brain</tissue>
    </source>
</reference>
<feature type="non-terminal residue" evidence="5">
    <location>
        <position position="1"/>
    </location>
</feature>
<keyword evidence="1" id="KW-0677">Repeat</keyword>
<keyword evidence="3" id="KW-0234">DNA repair</keyword>
<name>A0A1A7WDU7_9TELE</name>
<gene>
    <name evidence="5" type="primary">BRCA2</name>
</gene>
<dbReference type="InterPro" id="IPR015525">
    <property type="entry name" value="BRCA2"/>
</dbReference>
<proteinExistence type="predicted"/>
<sequence length="226" mass="24209">LLNNCKGVDNKTNKIPPHSTVDAPPFGHVGFSSASGKPVRVSSESLQKSKSLFSDIGTEAPDMSQTMKGDRKQDRGTKTERIQCSFTTARGAKVSVSQKHLNAKSLFQEFDDSSSGNALQEEDVFNNQETDGTVDGISDIPSEHTSEALVRKNGILKKNLSILRNIPEEAGNGCTDNTDDTLKQQGVMLPQCSGGFQTARGKAVAVSHKALATAHVLLNDSEIHVS</sequence>
<dbReference type="PANTHER" id="PTHR11289:SF0">
    <property type="entry name" value="BREAST CANCER TYPE 2 SUSCEPTIBILITY PROTEIN"/>
    <property type="match status" value="1"/>
</dbReference>
<dbReference type="GO" id="GO:0005634">
    <property type="term" value="C:nucleus"/>
    <property type="evidence" value="ECO:0007669"/>
    <property type="project" value="TreeGrafter"/>
</dbReference>
<feature type="region of interest" description="Disordered" evidence="4">
    <location>
        <begin position="1"/>
        <end position="79"/>
    </location>
</feature>
<dbReference type="PANTHER" id="PTHR11289">
    <property type="entry name" value="BREAST CANCER TYPE 2 SUSCEPTIBILITY PROTEIN BRCA2"/>
    <property type="match status" value="1"/>
</dbReference>
<reference evidence="5" key="2">
    <citation type="submission" date="2016-06" db="EMBL/GenBank/DDBJ databases">
        <title>The genome of a short-lived fish provides insights into sex chromosome evolution and the genetic control of aging.</title>
        <authorList>
            <person name="Reichwald K."/>
            <person name="Felder M."/>
            <person name="Petzold A."/>
            <person name="Koch P."/>
            <person name="Groth M."/>
            <person name="Platzer M."/>
        </authorList>
    </citation>
    <scope>NUCLEOTIDE SEQUENCE</scope>
    <source>
        <tissue evidence="5">Brain</tissue>
    </source>
</reference>
<evidence type="ECO:0000313" key="5">
    <source>
        <dbReference type="EMBL" id="SBP03699.1"/>
    </source>
</evidence>
<feature type="non-terminal residue" evidence="5">
    <location>
        <position position="226"/>
    </location>
</feature>
<keyword evidence="2" id="KW-0227">DNA damage</keyword>
<evidence type="ECO:0000256" key="4">
    <source>
        <dbReference type="SAM" id="MobiDB-lite"/>
    </source>
</evidence>
<protein>
    <submittedName>
        <fullName evidence="5">Breast cancer 2, early onset</fullName>
    </submittedName>
</protein>
<dbReference type="AlphaFoldDB" id="A0A1A7WDU7"/>
<dbReference type="EMBL" id="HADW01002299">
    <property type="protein sequence ID" value="SBP03699.1"/>
    <property type="molecule type" value="Transcribed_RNA"/>
</dbReference>
<dbReference type="Pfam" id="PF00634">
    <property type="entry name" value="BRCA2"/>
    <property type="match status" value="1"/>
</dbReference>
<accession>A0A1A7WDU7</accession>
<feature type="compositionally biased region" description="Polar residues" evidence="4">
    <location>
        <begin position="42"/>
        <end position="52"/>
    </location>
</feature>
<evidence type="ECO:0000256" key="3">
    <source>
        <dbReference type="ARBA" id="ARBA00023204"/>
    </source>
</evidence>
<organism evidence="5">
    <name type="scientific">Iconisemion striatum</name>
    <dbReference type="NCBI Taxonomy" id="60296"/>
    <lineage>
        <taxon>Eukaryota</taxon>
        <taxon>Metazoa</taxon>
        <taxon>Chordata</taxon>
        <taxon>Craniata</taxon>
        <taxon>Vertebrata</taxon>
        <taxon>Euteleostomi</taxon>
        <taxon>Actinopterygii</taxon>
        <taxon>Neopterygii</taxon>
        <taxon>Teleostei</taxon>
        <taxon>Neoteleostei</taxon>
        <taxon>Acanthomorphata</taxon>
        <taxon>Ovalentaria</taxon>
        <taxon>Atherinomorphae</taxon>
        <taxon>Cyprinodontiformes</taxon>
        <taxon>Nothobranchiidae</taxon>
        <taxon>Iconisemion</taxon>
    </lineage>
</organism>
<evidence type="ECO:0000256" key="2">
    <source>
        <dbReference type="ARBA" id="ARBA00022763"/>
    </source>
</evidence>
<evidence type="ECO:0000256" key="1">
    <source>
        <dbReference type="ARBA" id="ARBA00022737"/>
    </source>
</evidence>
<feature type="compositionally biased region" description="Basic and acidic residues" evidence="4">
    <location>
        <begin position="68"/>
        <end position="79"/>
    </location>
</feature>
<dbReference type="GO" id="GO:0000724">
    <property type="term" value="P:double-strand break repair via homologous recombination"/>
    <property type="evidence" value="ECO:0007669"/>
    <property type="project" value="InterPro"/>
</dbReference>
<dbReference type="InterPro" id="IPR002093">
    <property type="entry name" value="BRCA2_repeat"/>
</dbReference>
<dbReference type="GO" id="GO:0006355">
    <property type="term" value="P:regulation of DNA-templated transcription"/>
    <property type="evidence" value="ECO:0007669"/>
    <property type="project" value="TreeGrafter"/>
</dbReference>
<dbReference type="PROSITE" id="PS50138">
    <property type="entry name" value="BRCA2_REPEAT"/>
    <property type="match status" value="2"/>
</dbReference>